<dbReference type="PANTHER" id="PTHR19303">
    <property type="entry name" value="TRANSPOSON"/>
    <property type="match status" value="1"/>
</dbReference>
<dbReference type="GO" id="GO:0003677">
    <property type="term" value="F:DNA binding"/>
    <property type="evidence" value="ECO:0007669"/>
    <property type="project" value="UniProtKB-KW"/>
</dbReference>
<keyword evidence="5" id="KW-1185">Reference proteome</keyword>
<name>A0A553NLL1_9TELE</name>
<gene>
    <name evidence="4" type="ORF">DNTS_006426</name>
</gene>
<dbReference type="Pfam" id="PF03221">
    <property type="entry name" value="HTH_Tnp_Tc5"/>
    <property type="match status" value="2"/>
</dbReference>
<dbReference type="SUPFAM" id="SSF46689">
    <property type="entry name" value="Homeodomain-like"/>
    <property type="match status" value="3"/>
</dbReference>
<dbReference type="SMART" id="SM00674">
    <property type="entry name" value="CENPB"/>
    <property type="match status" value="3"/>
</dbReference>
<dbReference type="PROSITE" id="PS51253">
    <property type="entry name" value="HTH_CENPB"/>
    <property type="match status" value="3"/>
</dbReference>
<dbReference type="AlphaFoldDB" id="A0A553NLL1"/>
<keyword evidence="1" id="KW-0238">DNA-binding</keyword>
<dbReference type="Proteomes" id="UP000316079">
    <property type="component" value="Unassembled WGS sequence"/>
</dbReference>
<feature type="region of interest" description="Disordered" evidence="2">
    <location>
        <begin position="314"/>
        <end position="340"/>
    </location>
</feature>
<accession>A0A553NLL1</accession>
<dbReference type="OrthoDB" id="125347at2759"/>
<feature type="domain" description="HTH CENPB-type" evidence="3">
    <location>
        <begin position="55"/>
        <end position="126"/>
    </location>
</feature>
<dbReference type="InterPro" id="IPR050863">
    <property type="entry name" value="CenT-Element_Derived"/>
</dbReference>
<evidence type="ECO:0000259" key="3">
    <source>
        <dbReference type="PROSITE" id="PS51253"/>
    </source>
</evidence>
<evidence type="ECO:0000256" key="1">
    <source>
        <dbReference type="ARBA" id="ARBA00023125"/>
    </source>
</evidence>
<dbReference type="InterPro" id="IPR006600">
    <property type="entry name" value="HTH_CenpB_DNA-bd_dom"/>
</dbReference>
<sequence>MDKKKNTRITLIERKRILEKYDQLPPMTVNAAACLLNVSAALLRVWLRKRNNSNPQKPLVSHKIYRLEAALWKWIDCSRADGDTLNDTTISSKARDFATEIGLCKFLPNAKWLKLFKSREAFIRANFQISHRNHEPKHQNNCTEPQNSSTCVPNKTHQLEAVLWRCIDRVRQGGVEAPMDESTIRVKAARLARMMGMVNFRATSIWFKRFKNREGEIRAKFHVGNMKKTEMITSHKKLLANKTQTCTRTQKLEGVLWKWINLSCNRGIRVNDGMICSEATRLARTMGFRGFRSTTSWLKRFKNGERFQQLQQNLTTDQNDSASRSNCHQSDGSTGQSDSESEALSVLDIPQLDPTVVTAELNDVVHTVTVPSLWQMKEAMKTLATGLLYRGFCDFKLLHQFEKEVDSVLRRSLPPRKENSSHP</sequence>
<comment type="caution">
    <text evidence="4">The sequence shown here is derived from an EMBL/GenBank/DDBJ whole genome shotgun (WGS) entry which is preliminary data.</text>
</comment>
<proteinExistence type="predicted"/>
<dbReference type="Gene3D" id="1.10.10.60">
    <property type="entry name" value="Homeodomain-like"/>
    <property type="match status" value="3"/>
</dbReference>
<protein>
    <recommendedName>
        <fullName evidence="3">HTH CENPB-type domain-containing protein</fullName>
    </recommendedName>
</protein>
<dbReference type="GO" id="GO:0005634">
    <property type="term" value="C:nucleus"/>
    <property type="evidence" value="ECO:0007669"/>
    <property type="project" value="TreeGrafter"/>
</dbReference>
<feature type="domain" description="HTH CENPB-type" evidence="3">
    <location>
        <begin position="147"/>
        <end position="220"/>
    </location>
</feature>
<evidence type="ECO:0000313" key="5">
    <source>
        <dbReference type="Proteomes" id="UP000316079"/>
    </source>
</evidence>
<organism evidence="4 5">
    <name type="scientific">Danionella cerebrum</name>
    <dbReference type="NCBI Taxonomy" id="2873325"/>
    <lineage>
        <taxon>Eukaryota</taxon>
        <taxon>Metazoa</taxon>
        <taxon>Chordata</taxon>
        <taxon>Craniata</taxon>
        <taxon>Vertebrata</taxon>
        <taxon>Euteleostomi</taxon>
        <taxon>Actinopterygii</taxon>
        <taxon>Neopterygii</taxon>
        <taxon>Teleostei</taxon>
        <taxon>Ostariophysi</taxon>
        <taxon>Cypriniformes</taxon>
        <taxon>Danionidae</taxon>
        <taxon>Danioninae</taxon>
        <taxon>Danionella</taxon>
    </lineage>
</organism>
<feature type="compositionally biased region" description="Polar residues" evidence="2">
    <location>
        <begin position="321"/>
        <end position="338"/>
    </location>
</feature>
<feature type="domain" description="HTH CENPB-type" evidence="3">
    <location>
        <begin position="240"/>
        <end position="311"/>
    </location>
</feature>
<dbReference type="PANTHER" id="PTHR19303:SF73">
    <property type="entry name" value="PROTEIN PDC2"/>
    <property type="match status" value="1"/>
</dbReference>
<evidence type="ECO:0000313" key="4">
    <source>
        <dbReference type="EMBL" id="TRY66280.1"/>
    </source>
</evidence>
<dbReference type="EMBL" id="SRMA01026856">
    <property type="protein sequence ID" value="TRY66280.1"/>
    <property type="molecule type" value="Genomic_DNA"/>
</dbReference>
<dbReference type="STRING" id="623744.A0A553NLL1"/>
<reference evidence="4 5" key="1">
    <citation type="journal article" date="2019" name="Sci. Data">
        <title>Hybrid genome assembly and annotation of Danionella translucida.</title>
        <authorList>
            <person name="Kadobianskyi M."/>
            <person name="Schulze L."/>
            <person name="Schuelke M."/>
            <person name="Judkewitz B."/>
        </authorList>
    </citation>
    <scope>NUCLEOTIDE SEQUENCE [LARGE SCALE GENOMIC DNA]</scope>
    <source>
        <strain evidence="4 5">Bolton</strain>
    </source>
</reference>
<evidence type="ECO:0000256" key="2">
    <source>
        <dbReference type="SAM" id="MobiDB-lite"/>
    </source>
</evidence>
<dbReference type="InterPro" id="IPR009057">
    <property type="entry name" value="Homeodomain-like_sf"/>
</dbReference>